<dbReference type="InterPro" id="IPR006954">
    <property type="entry name" value="Mlt-10-like"/>
</dbReference>
<organism evidence="2 3">
    <name type="scientific">Bursaphelenchus xylophilus</name>
    <name type="common">Pinewood nematode worm</name>
    <name type="synonym">Aphelenchoides xylophilus</name>
    <dbReference type="NCBI Taxonomy" id="6326"/>
    <lineage>
        <taxon>Eukaryota</taxon>
        <taxon>Metazoa</taxon>
        <taxon>Ecdysozoa</taxon>
        <taxon>Nematoda</taxon>
        <taxon>Chromadorea</taxon>
        <taxon>Rhabditida</taxon>
        <taxon>Tylenchina</taxon>
        <taxon>Tylenchomorpha</taxon>
        <taxon>Aphelenchoidea</taxon>
        <taxon>Aphelenchoididae</taxon>
        <taxon>Bursaphelenchus</taxon>
    </lineage>
</organism>
<dbReference type="Proteomes" id="UP000095284">
    <property type="component" value="Unplaced"/>
</dbReference>
<reference evidence="3" key="1">
    <citation type="submission" date="2016-11" db="UniProtKB">
        <authorList>
            <consortium name="WormBaseParasite"/>
        </authorList>
    </citation>
    <scope>IDENTIFICATION</scope>
</reference>
<evidence type="ECO:0000313" key="3">
    <source>
        <dbReference type="WBParaSite" id="BXY_0166900.1"/>
    </source>
</evidence>
<dbReference type="Pfam" id="PF04870">
    <property type="entry name" value="Moulting_cycle"/>
    <property type="match status" value="1"/>
</dbReference>
<evidence type="ECO:0000256" key="1">
    <source>
        <dbReference type="SAM" id="MobiDB-lite"/>
    </source>
</evidence>
<proteinExistence type="predicted"/>
<name>A0A1I7RLT4_BURXY</name>
<dbReference type="AlphaFoldDB" id="A0A1I7RLT4"/>
<feature type="region of interest" description="Disordered" evidence="1">
    <location>
        <begin position="120"/>
        <end position="139"/>
    </location>
</feature>
<accession>A0A1I7RLT4</accession>
<evidence type="ECO:0000313" key="2">
    <source>
        <dbReference type="Proteomes" id="UP000095284"/>
    </source>
</evidence>
<dbReference type="WBParaSite" id="BXY_0166900.1">
    <property type="protein sequence ID" value="BXY_0166900.1"/>
    <property type="gene ID" value="BXY_0166900"/>
</dbReference>
<sequence length="139" mass="15980">MIDFLSPSLFSLHDEGEGIENLTSIPQLMRGFEVKDQQMWLDFILEAAGVTDRTNDLENHIEDDDNIVLGNLANQTDISKFRREDGHPLYFTKDNLTDLGGTEYEKQKVEYYQEFLKTMSKKQGEDRASSANPMALRSR</sequence>
<protein>
    <submittedName>
        <fullName evidence="3">HECT domain-containing protein</fullName>
    </submittedName>
</protein>